<accession>A0A9W9FJM6</accession>
<evidence type="ECO:0000313" key="1">
    <source>
        <dbReference type="EMBL" id="KAJ5101167.1"/>
    </source>
</evidence>
<name>A0A9W9FJM6_9EURO</name>
<proteinExistence type="predicted"/>
<evidence type="ECO:0000313" key="2">
    <source>
        <dbReference type="Proteomes" id="UP001149165"/>
    </source>
</evidence>
<organism evidence="1 2">
    <name type="scientific">Penicillium angulare</name>
    <dbReference type="NCBI Taxonomy" id="116970"/>
    <lineage>
        <taxon>Eukaryota</taxon>
        <taxon>Fungi</taxon>
        <taxon>Dikarya</taxon>
        <taxon>Ascomycota</taxon>
        <taxon>Pezizomycotina</taxon>
        <taxon>Eurotiomycetes</taxon>
        <taxon>Eurotiomycetidae</taxon>
        <taxon>Eurotiales</taxon>
        <taxon>Aspergillaceae</taxon>
        <taxon>Penicillium</taxon>
    </lineage>
</organism>
<reference evidence="1" key="1">
    <citation type="submission" date="2022-11" db="EMBL/GenBank/DDBJ databases">
        <authorList>
            <person name="Petersen C."/>
        </authorList>
    </citation>
    <scope>NUCLEOTIDE SEQUENCE</scope>
    <source>
        <strain evidence="1">IBT 30069</strain>
    </source>
</reference>
<reference evidence="1" key="2">
    <citation type="journal article" date="2023" name="IMA Fungus">
        <title>Comparative genomic study of the Penicillium genus elucidates a diverse pangenome and 15 lateral gene transfer events.</title>
        <authorList>
            <person name="Petersen C."/>
            <person name="Sorensen T."/>
            <person name="Nielsen M.R."/>
            <person name="Sondergaard T.E."/>
            <person name="Sorensen J.L."/>
            <person name="Fitzpatrick D.A."/>
            <person name="Frisvad J.C."/>
            <person name="Nielsen K.L."/>
        </authorList>
    </citation>
    <scope>NUCLEOTIDE SEQUENCE</scope>
    <source>
        <strain evidence="1">IBT 30069</strain>
    </source>
</reference>
<keyword evidence="2" id="KW-1185">Reference proteome</keyword>
<dbReference type="Proteomes" id="UP001149165">
    <property type="component" value="Unassembled WGS sequence"/>
</dbReference>
<dbReference type="SUPFAM" id="SSF53474">
    <property type="entry name" value="alpha/beta-Hydrolases"/>
    <property type="match status" value="1"/>
</dbReference>
<sequence>MASNDESPSSGLYPGEILETIAGFPTIYHYQPALNPTVGKPLIVCVTGGLHLARIFYGGHDGYNPDDFLSHRLAELGFGVLSLSYPTETTPSIMPVTGANFRLPDWGAQAAETVKLVIEQNELPRSVVLISWSMGGRMVVPFNISAKERGIIVEQYIGFSATPGISRIRPLPPGMVCSSEGYFHVPSHTGAFYQQLEEMEEYTGHEIIPREIYLREYVGGTPINLIGMGLKYDGQGSFIRDEVPHEQDSQVFNISNLPLISSIYPTSILDARHALSDKATWGFLLTYAIEARLGKTTLLKTQDKSKWQSLMNIVHEAPDRLSAPVGGNHFFFAGEKGVRETADRIEKLLQEGKFIQNQISDLES</sequence>
<dbReference type="OrthoDB" id="2891848at2759"/>
<gene>
    <name evidence="1" type="ORF">N7456_007219</name>
</gene>
<dbReference type="GO" id="GO:0072330">
    <property type="term" value="P:monocarboxylic acid biosynthetic process"/>
    <property type="evidence" value="ECO:0007669"/>
    <property type="project" value="UniProtKB-ARBA"/>
</dbReference>
<dbReference type="Gene3D" id="3.40.50.1820">
    <property type="entry name" value="alpha/beta hydrolase"/>
    <property type="match status" value="1"/>
</dbReference>
<comment type="caution">
    <text evidence="1">The sequence shown here is derived from an EMBL/GenBank/DDBJ whole genome shotgun (WGS) entry which is preliminary data.</text>
</comment>
<dbReference type="InterPro" id="IPR029058">
    <property type="entry name" value="AB_hydrolase_fold"/>
</dbReference>
<dbReference type="AlphaFoldDB" id="A0A9W9FJM6"/>
<protein>
    <submittedName>
        <fullName evidence="1">Uncharacterized protein</fullName>
    </submittedName>
</protein>
<dbReference type="EMBL" id="JAPQKH010000004">
    <property type="protein sequence ID" value="KAJ5101167.1"/>
    <property type="molecule type" value="Genomic_DNA"/>
</dbReference>
<dbReference type="GO" id="GO:0017000">
    <property type="term" value="P:antibiotic biosynthetic process"/>
    <property type="evidence" value="ECO:0007669"/>
    <property type="project" value="UniProtKB-ARBA"/>
</dbReference>